<keyword evidence="1" id="KW-0238">DNA-binding</keyword>
<dbReference type="OrthoDB" id="9148135at2"/>
<sequence>MTARRRITVADRRRALVARQHVGRPFGGGIVELVDDLVALHATDPASVHLSVAARRPGTGGHELAESLYGRRDLVRMMGMRRTLFIVPRALAPIVQHSSADAVAVRIRRSLVKDLAPVVPAADRWLADVEDAVVERLVTDGDATATALVGHEPRLGTRIGDPDGRYGAVAITSRVLTVLGAQGRIVRGRPGGGWTASRYAWSAMSRWFPDGLPRLDPDTARVELLRRYLDRFGPVTPTDAAWWTGWSLTDTRRAMAALPVEEVDLGDGQVGLVLADLPPDVDDGGPAVALLPALDPTPMGWKDRDWYLGPDLRATLFDRSGNIGPSVWCRGEIVGGWSQRADGVVVHRLLRDIGAAARTAVAGEAERLTGWLAGTRVTPKFRTPLERELAKSSVTG</sequence>
<protein>
    <submittedName>
        <fullName evidence="1">Winged helix DNA-binding domain-containing protein</fullName>
    </submittedName>
</protein>
<evidence type="ECO:0000313" key="1">
    <source>
        <dbReference type="EMBL" id="TKV59254.1"/>
    </source>
</evidence>
<keyword evidence="2" id="KW-1185">Reference proteome</keyword>
<dbReference type="Proteomes" id="UP000306985">
    <property type="component" value="Unassembled WGS sequence"/>
</dbReference>
<dbReference type="PANTHER" id="PTHR38479">
    <property type="entry name" value="LMO0824 PROTEIN"/>
    <property type="match status" value="1"/>
</dbReference>
<comment type="caution">
    <text evidence="1">The sequence shown here is derived from an EMBL/GenBank/DDBJ whole genome shotgun (WGS) entry which is preliminary data.</text>
</comment>
<accession>A0A4U6QG32</accession>
<reference evidence="1 2" key="1">
    <citation type="submission" date="2019-05" db="EMBL/GenBank/DDBJ databases">
        <title>Nakamurella sp. N5BH11, whole genome shotgun sequence.</title>
        <authorList>
            <person name="Tuo L."/>
        </authorList>
    </citation>
    <scope>NUCLEOTIDE SEQUENCE [LARGE SCALE GENOMIC DNA]</scope>
    <source>
        <strain evidence="1 2">N5BH11</strain>
    </source>
</reference>
<dbReference type="EMBL" id="SZZH01000002">
    <property type="protein sequence ID" value="TKV59254.1"/>
    <property type="molecule type" value="Genomic_DNA"/>
</dbReference>
<dbReference type="InterPro" id="IPR009351">
    <property type="entry name" value="AlkZ-like"/>
</dbReference>
<proteinExistence type="predicted"/>
<gene>
    <name evidence="1" type="ORF">FDO65_11565</name>
</gene>
<dbReference type="AlphaFoldDB" id="A0A4U6QG32"/>
<name>A0A4U6QG32_9ACTN</name>
<dbReference type="GO" id="GO:0003677">
    <property type="term" value="F:DNA binding"/>
    <property type="evidence" value="ECO:0007669"/>
    <property type="project" value="UniProtKB-KW"/>
</dbReference>
<dbReference type="Pfam" id="PF06224">
    <property type="entry name" value="AlkZ-like"/>
    <property type="match status" value="1"/>
</dbReference>
<organism evidence="1 2">
    <name type="scientific">Nakamurella flava</name>
    <dbReference type="NCBI Taxonomy" id="2576308"/>
    <lineage>
        <taxon>Bacteria</taxon>
        <taxon>Bacillati</taxon>
        <taxon>Actinomycetota</taxon>
        <taxon>Actinomycetes</taxon>
        <taxon>Nakamurellales</taxon>
        <taxon>Nakamurellaceae</taxon>
        <taxon>Nakamurella</taxon>
    </lineage>
</organism>
<dbReference type="RefSeq" id="WP_137449876.1">
    <property type="nucleotide sequence ID" value="NZ_SZZH01000002.1"/>
</dbReference>
<dbReference type="PANTHER" id="PTHR38479:SF2">
    <property type="entry name" value="WINGED HELIX DNA-BINDING DOMAIN-CONTAINING PROTEIN"/>
    <property type="match status" value="1"/>
</dbReference>
<evidence type="ECO:0000313" key="2">
    <source>
        <dbReference type="Proteomes" id="UP000306985"/>
    </source>
</evidence>